<feature type="transmembrane region" description="Helical" evidence="1">
    <location>
        <begin position="131"/>
        <end position="158"/>
    </location>
</feature>
<accession>A0ABS7PZ62</accession>
<evidence type="ECO:0000313" key="3">
    <source>
        <dbReference type="Proteomes" id="UP000778578"/>
    </source>
</evidence>
<keyword evidence="3" id="KW-1185">Reference proteome</keyword>
<evidence type="ECO:0008006" key="4">
    <source>
        <dbReference type="Google" id="ProtNLM"/>
    </source>
</evidence>
<gene>
    <name evidence="2" type="ORF">K7862_00780</name>
</gene>
<name>A0ABS7PZ62_9ACTN</name>
<evidence type="ECO:0000256" key="1">
    <source>
        <dbReference type="SAM" id="Phobius"/>
    </source>
</evidence>
<protein>
    <recommendedName>
        <fullName evidence="4">Transmembrane protein</fullName>
    </recommendedName>
</protein>
<evidence type="ECO:0000313" key="2">
    <source>
        <dbReference type="EMBL" id="MBY8876177.1"/>
    </source>
</evidence>
<keyword evidence="1" id="KW-0472">Membrane</keyword>
<dbReference type="EMBL" id="JAINZZ010000001">
    <property type="protein sequence ID" value="MBY8876177.1"/>
    <property type="molecule type" value="Genomic_DNA"/>
</dbReference>
<keyword evidence="1" id="KW-0812">Transmembrane</keyword>
<feature type="transmembrane region" description="Helical" evidence="1">
    <location>
        <begin position="90"/>
        <end position="111"/>
    </location>
</feature>
<organism evidence="2 3">
    <name type="scientific">Actinacidiphila acidipaludis</name>
    <dbReference type="NCBI Taxonomy" id="2873382"/>
    <lineage>
        <taxon>Bacteria</taxon>
        <taxon>Bacillati</taxon>
        <taxon>Actinomycetota</taxon>
        <taxon>Actinomycetes</taxon>
        <taxon>Kitasatosporales</taxon>
        <taxon>Streptomycetaceae</taxon>
        <taxon>Actinacidiphila</taxon>
    </lineage>
</organism>
<sequence length="171" mass="17955">MAGRPQRPRELLREAVWAAWDFPWWMWVCGVVWLGLLVAWLPTVYSLVSSGSSVLSGATRVALAWLIGAALSWTVLWGGLVAYRKAWPVLLVSAPLSTVLLMACYVAAMLASPAPSPSDGASPDNDNAAGAGLVILAVPTLALMALLLGVGAGAGWCVGHCRYLRRAATAA</sequence>
<dbReference type="Proteomes" id="UP000778578">
    <property type="component" value="Unassembled WGS sequence"/>
</dbReference>
<feature type="transmembrane region" description="Helical" evidence="1">
    <location>
        <begin position="21"/>
        <end position="42"/>
    </location>
</feature>
<comment type="caution">
    <text evidence="2">The sequence shown here is derived from an EMBL/GenBank/DDBJ whole genome shotgun (WGS) entry which is preliminary data.</text>
</comment>
<keyword evidence="1" id="KW-1133">Transmembrane helix</keyword>
<reference evidence="2 3" key="1">
    <citation type="submission" date="2021-08" db="EMBL/GenBank/DDBJ databases">
        <title>WGS of actinomycetes from Thailand.</title>
        <authorList>
            <person name="Thawai C."/>
        </authorList>
    </citation>
    <scope>NUCLEOTIDE SEQUENCE [LARGE SCALE GENOMIC DNA]</scope>
    <source>
        <strain evidence="2 3">PLK6-54</strain>
    </source>
</reference>
<proteinExistence type="predicted"/>
<dbReference type="RefSeq" id="WP_222959452.1">
    <property type="nucleotide sequence ID" value="NZ_JAINZZ010000001.1"/>
</dbReference>
<feature type="transmembrane region" description="Helical" evidence="1">
    <location>
        <begin position="62"/>
        <end position="83"/>
    </location>
</feature>